<accession>A0A381VJS9</accession>
<gene>
    <name evidence="1" type="ORF">METZ01_LOCUS93298</name>
</gene>
<protein>
    <submittedName>
        <fullName evidence="1">Uncharacterized protein</fullName>
    </submittedName>
</protein>
<proteinExistence type="predicted"/>
<reference evidence="1" key="1">
    <citation type="submission" date="2018-05" db="EMBL/GenBank/DDBJ databases">
        <authorList>
            <person name="Lanie J.A."/>
            <person name="Ng W.-L."/>
            <person name="Kazmierczak K.M."/>
            <person name="Andrzejewski T.M."/>
            <person name="Davidsen T.M."/>
            <person name="Wayne K.J."/>
            <person name="Tettelin H."/>
            <person name="Glass J.I."/>
            <person name="Rusch D."/>
            <person name="Podicherti R."/>
            <person name="Tsui H.-C.T."/>
            <person name="Winkler M.E."/>
        </authorList>
    </citation>
    <scope>NUCLEOTIDE SEQUENCE</scope>
</reference>
<dbReference type="AlphaFoldDB" id="A0A381VJS9"/>
<name>A0A381VJS9_9ZZZZ</name>
<dbReference type="EMBL" id="UINC01009001">
    <property type="protein sequence ID" value="SVA40444.1"/>
    <property type="molecule type" value="Genomic_DNA"/>
</dbReference>
<organism evidence="1">
    <name type="scientific">marine metagenome</name>
    <dbReference type="NCBI Taxonomy" id="408172"/>
    <lineage>
        <taxon>unclassified sequences</taxon>
        <taxon>metagenomes</taxon>
        <taxon>ecological metagenomes</taxon>
    </lineage>
</organism>
<evidence type="ECO:0000313" key="1">
    <source>
        <dbReference type="EMBL" id="SVA40444.1"/>
    </source>
</evidence>
<sequence>MHFLDDNSLGVDAVSLLRDINEIQQLKLHDRTDPKNYHTLDKITGNYGVFLIGNQAIIPLYPLVITDKWTFSETQNTKHTPIVSTLEIANLDQHGDYPDKITI</sequence>